<feature type="domain" description="ABC transmembrane type-1" evidence="10">
    <location>
        <begin position="71"/>
        <end position="362"/>
    </location>
</feature>
<dbReference type="OrthoDB" id="9808531at2"/>
<feature type="transmembrane region" description="Helical" evidence="9">
    <location>
        <begin position="274"/>
        <end position="292"/>
    </location>
</feature>
<organism evidence="11 12">
    <name type="scientific">Brucella rhizosphaerae</name>
    <dbReference type="NCBI Taxonomy" id="571254"/>
    <lineage>
        <taxon>Bacteria</taxon>
        <taxon>Pseudomonadati</taxon>
        <taxon>Pseudomonadota</taxon>
        <taxon>Alphaproteobacteria</taxon>
        <taxon>Hyphomicrobiales</taxon>
        <taxon>Brucellaceae</taxon>
        <taxon>Brucella/Ochrobactrum group</taxon>
        <taxon>Brucella</taxon>
    </lineage>
</organism>
<evidence type="ECO:0000313" key="11">
    <source>
        <dbReference type="EMBL" id="OYR18194.1"/>
    </source>
</evidence>
<dbReference type="Proteomes" id="UP000216345">
    <property type="component" value="Unassembled WGS sequence"/>
</dbReference>
<evidence type="ECO:0000256" key="2">
    <source>
        <dbReference type="ARBA" id="ARBA00010072"/>
    </source>
</evidence>
<gene>
    <name evidence="11" type="ORF">CEV32_3394</name>
</gene>
<evidence type="ECO:0000256" key="8">
    <source>
        <dbReference type="ARBA" id="ARBA00023136"/>
    </source>
</evidence>
<dbReference type="GO" id="GO:0022857">
    <property type="term" value="F:transmembrane transporter activity"/>
    <property type="evidence" value="ECO:0007669"/>
    <property type="project" value="InterPro"/>
</dbReference>
<evidence type="ECO:0000313" key="12">
    <source>
        <dbReference type="Proteomes" id="UP000216345"/>
    </source>
</evidence>
<keyword evidence="7 9" id="KW-1133">Transmembrane helix</keyword>
<evidence type="ECO:0000256" key="3">
    <source>
        <dbReference type="ARBA" id="ARBA00022448"/>
    </source>
</evidence>
<feature type="transmembrane region" description="Helical" evidence="9">
    <location>
        <begin position="163"/>
        <end position="182"/>
    </location>
</feature>
<dbReference type="PANTHER" id="PTHR30614:SF37">
    <property type="entry name" value="AMINO-ACID ABC TRANSPORTER PERMEASE PROTEIN YHDX-RELATED"/>
    <property type="match status" value="1"/>
</dbReference>
<evidence type="ECO:0000259" key="10">
    <source>
        <dbReference type="PROSITE" id="PS50928"/>
    </source>
</evidence>
<dbReference type="InterPro" id="IPR043429">
    <property type="entry name" value="ArtM/GltK/GlnP/TcyL/YhdX-like"/>
</dbReference>
<keyword evidence="4" id="KW-1003">Cell membrane</keyword>
<evidence type="ECO:0000256" key="7">
    <source>
        <dbReference type="ARBA" id="ARBA00022989"/>
    </source>
</evidence>
<feature type="transmembrane region" description="Helical" evidence="9">
    <location>
        <begin position="344"/>
        <end position="365"/>
    </location>
</feature>
<feature type="transmembrane region" description="Helical" evidence="9">
    <location>
        <begin position="77"/>
        <end position="96"/>
    </location>
</feature>
<dbReference type="SUPFAM" id="SSF161098">
    <property type="entry name" value="MetI-like"/>
    <property type="match status" value="1"/>
</dbReference>
<evidence type="ECO:0000256" key="9">
    <source>
        <dbReference type="RuleBase" id="RU363032"/>
    </source>
</evidence>
<keyword evidence="8 9" id="KW-0472">Membrane</keyword>
<dbReference type="InterPro" id="IPR035906">
    <property type="entry name" value="MetI-like_sf"/>
</dbReference>
<dbReference type="InterPro" id="IPR000515">
    <property type="entry name" value="MetI-like"/>
</dbReference>
<keyword evidence="5 9" id="KW-0812">Transmembrane</keyword>
<evidence type="ECO:0000256" key="1">
    <source>
        <dbReference type="ARBA" id="ARBA00004429"/>
    </source>
</evidence>
<dbReference type="Gene3D" id="1.10.3720.10">
    <property type="entry name" value="MetI-like"/>
    <property type="match status" value="1"/>
</dbReference>
<dbReference type="PANTHER" id="PTHR30614">
    <property type="entry name" value="MEMBRANE COMPONENT OF AMINO ACID ABC TRANSPORTER"/>
    <property type="match status" value="1"/>
</dbReference>
<evidence type="ECO:0000256" key="6">
    <source>
        <dbReference type="ARBA" id="ARBA00022970"/>
    </source>
</evidence>
<dbReference type="Pfam" id="PF00528">
    <property type="entry name" value="BPD_transp_1"/>
    <property type="match status" value="1"/>
</dbReference>
<dbReference type="GO" id="GO:0043190">
    <property type="term" value="C:ATP-binding cassette (ABC) transporter complex"/>
    <property type="evidence" value="ECO:0007669"/>
    <property type="project" value="InterPro"/>
</dbReference>
<reference evidence="11 12" key="1">
    <citation type="submission" date="2017-07" db="EMBL/GenBank/DDBJ databases">
        <title>Phylogenetic study on the rhizospheric bacterium Ochrobactrum sp. A44.</title>
        <authorList>
            <person name="Krzyzanowska D.M."/>
            <person name="Ossowicki A."/>
            <person name="Rajewska M."/>
            <person name="Maciag T."/>
            <person name="Kaczynski Z."/>
            <person name="Czerwicka M."/>
            <person name="Jafra S."/>
        </authorList>
    </citation>
    <scope>NUCLEOTIDE SEQUENCE [LARGE SCALE GENOMIC DNA]</scope>
    <source>
        <strain evidence="11 12">PR17</strain>
    </source>
</reference>
<sequence>MRSERLQNALFVAAVIAILAWLSHNLASNLAARGINIDYGYLWSATSFPIGESLISFSSGDSYFRALLVGFLNTVKLAFAAIVLSTILGLLIGLAGRASHPQLRTLAKTYIEVTRNTPLLLILVVCATAVRVLPPPRQAWNFWDSIFISSRGVQVPTVLVGDAGPALIIITVLSLLSGYTFWRLMVRKRNETGHFSRPATSGFFISMAALAGVVIYALGWGEIEKPALTGFNFRGGMGMTPEYIAMLAGLSFYTSGFIAEIVRGSLAALPKGQSEAASSLGLSPMLTLYLVLAPQAVRLMLPPLANQYLNAIKNTTLAVLIGYPDLVSVGNTALNQTGRAIETVSIYLLIYLTLSLLTSAVIRWLEKRAQLVKS</sequence>
<dbReference type="InterPro" id="IPR010065">
    <property type="entry name" value="AA_ABC_transptr_permease_3TM"/>
</dbReference>
<dbReference type="RefSeq" id="WP_094573796.1">
    <property type="nucleotide sequence ID" value="NZ_JBHEEL010000025.1"/>
</dbReference>
<dbReference type="AlphaFoldDB" id="A0A256FTP8"/>
<comment type="caution">
    <text evidence="11">The sequence shown here is derived from an EMBL/GenBank/DDBJ whole genome shotgun (WGS) entry which is preliminary data.</text>
</comment>
<evidence type="ECO:0000256" key="4">
    <source>
        <dbReference type="ARBA" id="ARBA00022475"/>
    </source>
</evidence>
<name>A0A256FTP8_9HYPH</name>
<dbReference type="PROSITE" id="PS50928">
    <property type="entry name" value="ABC_TM1"/>
    <property type="match status" value="1"/>
</dbReference>
<dbReference type="GO" id="GO:0006865">
    <property type="term" value="P:amino acid transport"/>
    <property type="evidence" value="ECO:0007669"/>
    <property type="project" value="UniProtKB-KW"/>
</dbReference>
<evidence type="ECO:0000256" key="5">
    <source>
        <dbReference type="ARBA" id="ARBA00022692"/>
    </source>
</evidence>
<keyword evidence="12" id="KW-1185">Reference proteome</keyword>
<feature type="transmembrane region" description="Helical" evidence="9">
    <location>
        <begin position="117"/>
        <end position="134"/>
    </location>
</feature>
<feature type="transmembrane region" description="Helical" evidence="9">
    <location>
        <begin position="203"/>
        <end position="223"/>
    </location>
</feature>
<proteinExistence type="inferred from homology"/>
<feature type="transmembrane region" description="Helical" evidence="9">
    <location>
        <begin position="243"/>
        <end position="262"/>
    </location>
</feature>
<comment type="similarity">
    <text evidence="2">Belongs to the binding-protein-dependent transport system permease family. HisMQ subfamily.</text>
</comment>
<dbReference type="NCBIfam" id="TIGR01726">
    <property type="entry name" value="HEQRo_perm_3TM"/>
    <property type="match status" value="1"/>
</dbReference>
<comment type="subcellular location">
    <subcellularLocation>
        <location evidence="1">Cell inner membrane</location>
        <topology evidence="1">Multi-pass membrane protein</topology>
    </subcellularLocation>
    <subcellularLocation>
        <location evidence="9">Cell membrane</location>
        <topology evidence="9">Multi-pass membrane protein</topology>
    </subcellularLocation>
</comment>
<keyword evidence="3 9" id="KW-0813">Transport</keyword>
<dbReference type="CDD" id="cd06261">
    <property type="entry name" value="TM_PBP2"/>
    <property type="match status" value="2"/>
</dbReference>
<dbReference type="EMBL" id="NNRK01000016">
    <property type="protein sequence ID" value="OYR18194.1"/>
    <property type="molecule type" value="Genomic_DNA"/>
</dbReference>
<keyword evidence="6" id="KW-0029">Amino-acid transport</keyword>
<protein>
    <submittedName>
        <fullName evidence="11">Amino ABC transporter, permease, 3-TM region, His/Glu/Gln/Arg/opine family domain protein</fullName>
    </submittedName>
</protein>
<accession>A0A256FTP8</accession>